<comment type="caution">
    <text evidence="2">The sequence shown here is derived from an EMBL/GenBank/DDBJ whole genome shotgun (WGS) entry which is preliminary data.</text>
</comment>
<evidence type="ECO:0000313" key="3">
    <source>
        <dbReference type="Proteomes" id="UP000186817"/>
    </source>
</evidence>
<organism evidence="2 3">
    <name type="scientific">Symbiodinium microadriaticum</name>
    <name type="common">Dinoflagellate</name>
    <name type="synonym">Zooxanthella microadriatica</name>
    <dbReference type="NCBI Taxonomy" id="2951"/>
    <lineage>
        <taxon>Eukaryota</taxon>
        <taxon>Sar</taxon>
        <taxon>Alveolata</taxon>
        <taxon>Dinophyceae</taxon>
        <taxon>Suessiales</taxon>
        <taxon>Symbiodiniaceae</taxon>
        <taxon>Symbiodinium</taxon>
    </lineage>
</organism>
<dbReference type="AlphaFoldDB" id="A0A1Q9E060"/>
<protein>
    <submittedName>
        <fullName evidence="2">Uncharacterized protein</fullName>
    </submittedName>
</protein>
<keyword evidence="3" id="KW-1185">Reference proteome</keyword>
<feature type="compositionally biased region" description="Acidic residues" evidence="1">
    <location>
        <begin position="12"/>
        <end position="28"/>
    </location>
</feature>
<proteinExistence type="predicted"/>
<name>A0A1Q9E060_SYMMI</name>
<evidence type="ECO:0000313" key="2">
    <source>
        <dbReference type="EMBL" id="OLQ00810.1"/>
    </source>
</evidence>
<dbReference type="Proteomes" id="UP000186817">
    <property type="component" value="Unassembled WGS sequence"/>
</dbReference>
<dbReference type="EMBL" id="LSRX01000315">
    <property type="protein sequence ID" value="OLQ00810.1"/>
    <property type="molecule type" value="Genomic_DNA"/>
</dbReference>
<gene>
    <name evidence="2" type="ORF">AK812_SmicGene16497</name>
</gene>
<sequence>MSDQSLVQCEDTKEEDEEEEEAEEEEEQRGDGQLFWLTALSLRATLETQGVDVEAPIRERPDARLIG</sequence>
<feature type="region of interest" description="Disordered" evidence="1">
    <location>
        <begin position="1"/>
        <end position="32"/>
    </location>
</feature>
<accession>A0A1Q9E060</accession>
<evidence type="ECO:0000256" key="1">
    <source>
        <dbReference type="SAM" id="MobiDB-lite"/>
    </source>
</evidence>
<reference evidence="2 3" key="1">
    <citation type="submission" date="2016-02" db="EMBL/GenBank/DDBJ databases">
        <title>Genome analysis of coral dinoflagellate symbionts highlights evolutionary adaptations to a symbiotic lifestyle.</title>
        <authorList>
            <person name="Aranda M."/>
            <person name="Li Y."/>
            <person name="Liew Y.J."/>
            <person name="Baumgarten S."/>
            <person name="Simakov O."/>
            <person name="Wilson M."/>
            <person name="Piel J."/>
            <person name="Ashoor H."/>
            <person name="Bougouffa S."/>
            <person name="Bajic V.B."/>
            <person name="Ryu T."/>
            <person name="Ravasi T."/>
            <person name="Bayer T."/>
            <person name="Micklem G."/>
            <person name="Kim H."/>
            <person name="Bhak J."/>
            <person name="Lajeunesse T.C."/>
            <person name="Voolstra C.R."/>
        </authorList>
    </citation>
    <scope>NUCLEOTIDE SEQUENCE [LARGE SCALE GENOMIC DNA]</scope>
    <source>
        <strain evidence="2 3">CCMP2467</strain>
    </source>
</reference>